<feature type="transmembrane region" description="Helical" evidence="1">
    <location>
        <begin position="60"/>
        <end position="78"/>
    </location>
</feature>
<feature type="transmembrane region" description="Helical" evidence="1">
    <location>
        <begin position="98"/>
        <end position="120"/>
    </location>
</feature>
<protein>
    <submittedName>
        <fullName evidence="2">Uncharacterized protein</fullName>
    </submittedName>
</protein>
<keyword evidence="1" id="KW-0472">Membrane</keyword>
<keyword evidence="1" id="KW-1133">Transmembrane helix</keyword>
<organism evidence="2 3">
    <name type="scientific">Nostoc linckia z8</name>
    <dbReference type="NCBI Taxonomy" id="1628746"/>
    <lineage>
        <taxon>Bacteria</taxon>
        <taxon>Bacillati</taxon>
        <taxon>Cyanobacteriota</taxon>
        <taxon>Cyanophyceae</taxon>
        <taxon>Nostocales</taxon>
        <taxon>Nostocaceae</taxon>
        <taxon>Nostoc</taxon>
    </lineage>
</organism>
<evidence type="ECO:0000256" key="1">
    <source>
        <dbReference type="SAM" id="Phobius"/>
    </source>
</evidence>
<comment type="caution">
    <text evidence="2">The sequence shown here is derived from an EMBL/GenBank/DDBJ whole genome shotgun (WGS) entry which is preliminary data.</text>
</comment>
<reference evidence="2 3" key="1">
    <citation type="submission" date="2015-02" db="EMBL/GenBank/DDBJ databases">
        <title>Nostoc linckia genome annotation.</title>
        <authorList>
            <person name="Zhou Z."/>
        </authorList>
    </citation>
    <scope>NUCLEOTIDE SEQUENCE [LARGE SCALE GENOMIC DNA]</scope>
    <source>
        <strain evidence="3">z8</strain>
    </source>
</reference>
<dbReference type="AlphaFoldDB" id="A0A9Q5ZH66"/>
<gene>
    <name evidence="2" type="ORF">VF08_01215</name>
</gene>
<feature type="transmembrane region" description="Helical" evidence="1">
    <location>
        <begin position="31"/>
        <end position="51"/>
    </location>
</feature>
<dbReference type="Proteomes" id="UP000222310">
    <property type="component" value="Unassembled WGS sequence"/>
</dbReference>
<feature type="transmembrane region" description="Helical" evidence="1">
    <location>
        <begin position="176"/>
        <end position="194"/>
    </location>
</feature>
<proteinExistence type="predicted"/>
<dbReference type="EMBL" id="LAHD01000002">
    <property type="protein sequence ID" value="PHK07336.1"/>
    <property type="molecule type" value="Genomic_DNA"/>
</dbReference>
<evidence type="ECO:0000313" key="3">
    <source>
        <dbReference type="Proteomes" id="UP000222310"/>
    </source>
</evidence>
<sequence>MPSSNNEEVATPRQPQKSSGNGGFIEIIAEWIINAISIPFTFLSTILELFLTPGSSGTKIIGAIGFAFGTFLSTDGIWQTLFQGTPMFPWWEENWIGWIGWLTIPFNILFWIGFAMSALVQIMEARTLRGKDPKSAKVEFEESQQYNLPGRPTGKIDLSQALWRDYKRAGMKERRTGAGIALFFWIFDFITTFAGRNPFRYTEPSQIIGCFAYNILSMMAGETGFAIWRYTKK</sequence>
<evidence type="ECO:0000313" key="2">
    <source>
        <dbReference type="EMBL" id="PHK07336.1"/>
    </source>
</evidence>
<keyword evidence="1" id="KW-0812">Transmembrane</keyword>
<name>A0A9Q5ZH66_NOSLI</name>
<feature type="transmembrane region" description="Helical" evidence="1">
    <location>
        <begin position="206"/>
        <end position="228"/>
    </location>
</feature>
<accession>A0A9Q5ZH66</accession>